<protein>
    <submittedName>
        <fullName evidence="10">Glycoside hydrolase family 5 protein</fullName>
    </submittedName>
</protein>
<gene>
    <name evidence="10" type="ORF">DWY11_03095</name>
</gene>
<evidence type="ECO:0000256" key="5">
    <source>
        <dbReference type="ARBA" id="ARBA00023295"/>
    </source>
</evidence>
<evidence type="ECO:0000259" key="9">
    <source>
        <dbReference type="Pfam" id="PF00150"/>
    </source>
</evidence>
<dbReference type="PANTHER" id="PTHR31297:SF41">
    <property type="entry name" value="ENDOGLUCANASE, PUTATIVE (AFU_ORTHOLOGUE AFUA_5G01830)-RELATED"/>
    <property type="match status" value="1"/>
</dbReference>
<dbReference type="GO" id="GO:0009986">
    <property type="term" value="C:cell surface"/>
    <property type="evidence" value="ECO:0007669"/>
    <property type="project" value="TreeGrafter"/>
</dbReference>
<keyword evidence="8" id="KW-0732">Signal</keyword>
<dbReference type="InterPro" id="IPR001547">
    <property type="entry name" value="Glyco_hydro_5"/>
</dbReference>
<evidence type="ECO:0000256" key="8">
    <source>
        <dbReference type="SAM" id="SignalP"/>
    </source>
</evidence>
<reference evidence="10 11" key="1">
    <citation type="submission" date="2018-08" db="EMBL/GenBank/DDBJ databases">
        <title>A genome reference for cultivated species of the human gut microbiota.</title>
        <authorList>
            <person name="Zou Y."/>
            <person name="Xue W."/>
            <person name="Luo G."/>
        </authorList>
    </citation>
    <scope>NUCLEOTIDE SEQUENCE [LARGE SCALE GENOMIC DNA]</scope>
    <source>
        <strain evidence="10 11">AF24-12</strain>
    </source>
</reference>
<dbReference type="AlphaFoldDB" id="A0A3E5EBG6"/>
<keyword evidence="4" id="KW-0119">Carbohydrate metabolism</keyword>
<dbReference type="GO" id="GO:0005576">
    <property type="term" value="C:extracellular region"/>
    <property type="evidence" value="ECO:0007669"/>
    <property type="project" value="TreeGrafter"/>
</dbReference>
<dbReference type="GO" id="GO:0030245">
    <property type="term" value="P:cellulose catabolic process"/>
    <property type="evidence" value="ECO:0007669"/>
    <property type="project" value="UniProtKB-KW"/>
</dbReference>
<feature type="domain" description="Glycoside hydrolase family 5" evidence="9">
    <location>
        <begin position="69"/>
        <end position="393"/>
    </location>
</feature>
<evidence type="ECO:0000256" key="3">
    <source>
        <dbReference type="ARBA" id="ARBA00023001"/>
    </source>
</evidence>
<organism evidence="10 11">
    <name type="scientific">Segatella copri</name>
    <dbReference type="NCBI Taxonomy" id="165179"/>
    <lineage>
        <taxon>Bacteria</taxon>
        <taxon>Pseudomonadati</taxon>
        <taxon>Bacteroidota</taxon>
        <taxon>Bacteroidia</taxon>
        <taxon>Bacteroidales</taxon>
        <taxon>Prevotellaceae</taxon>
        <taxon>Segatella</taxon>
    </lineage>
</organism>
<dbReference type="SUPFAM" id="SSF51445">
    <property type="entry name" value="(Trans)glycosidases"/>
    <property type="match status" value="1"/>
</dbReference>
<evidence type="ECO:0000256" key="6">
    <source>
        <dbReference type="ARBA" id="ARBA00023326"/>
    </source>
</evidence>
<name>A0A3E5EBG6_9BACT</name>
<keyword evidence="6" id="KW-0624">Polysaccharide degradation</keyword>
<evidence type="ECO:0000256" key="7">
    <source>
        <dbReference type="RuleBase" id="RU361153"/>
    </source>
</evidence>
<dbReference type="PANTHER" id="PTHR31297">
    <property type="entry name" value="GLUCAN ENDO-1,6-BETA-GLUCOSIDASE B"/>
    <property type="match status" value="1"/>
</dbReference>
<dbReference type="Gene3D" id="3.20.20.80">
    <property type="entry name" value="Glycosidases"/>
    <property type="match status" value="1"/>
</dbReference>
<keyword evidence="3" id="KW-0136">Cellulose degradation</keyword>
<accession>A0A3E5EBG6</accession>
<evidence type="ECO:0000313" key="10">
    <source>
        <dbReference type="EMBL" id="RGS18324.1"/>
    </source>
</evidence>
<dbReference type="InterPro" id="IPR017853">
    <property type="entry name" value="GH"/>
</dbReference>
<feature type="chain" id="PRO_5043182945" evidence="8">
    <location>
        <begin position="20"/>
        <end position="437"/>
    </location>
</feature>
<comment type="similarity">
    <text evidence="1 7">Belongs to the glycosyl hydrolase 5 (cellulase A) family.</text>
</comment>
<evidence type="ECO:0000256" key="1">
    <source>
        <dbReference type="ARBA" id="ARBA00005641"/>
    </source>
</evidence>
<evidence type="ECO:0000256" key="2">
    <source>
        <dbReference type="ARBA" id="ARBA00022801"/>
    </source>
</evidence>
<dbReference type="RefSeq" id="WP_117586120.1">
    <property type="nucleotide sequence ID" value="NZ_QRVA01000004.1"/>
</dbReference>
<dbReference type="Proteomes" id="UP000283872">
    <property type="component" value="Unassembled WGS sequence"/>
</dbReference>
<dbReference type="GO" id="GO:0008422">
    <property type="term" value="F:beta-glucosidase activity"/>
    <property type="evidence" value="ECO:0007669"/>
    <property type="project" value="TreeGrafter"/>
</dbReference>
<evidence type="ECO:0000256" key="4">
    <source>
        <dbReference type="ARBA" id="ARBA00023277"/>
    </source>
</evidence>
<keyword evidence="2 7" id="KW-0378">Hydrolase</keyword>
<dbReference type="Pfam" id="PF00150">
    <property type="entry name" value="Cellulase"/>
    <property type="match status" value="1"/>
</dbReference>
<sequence length="437" mass="49395">MKKVLMTALAVAHFAFAGAQVKPENPKMAKMGLTATQLAHYMAPGVNLGNTMEACNWNDIFTNQAGLKSETSWQNDKTTESYIRSLKQQGFNSLRIPTSWVAGHLTDKQNMTIDPVWMKRIKEIVNYGLNAGLCVIINEHWDGGWMEHDAFTSGANVAEHKEMFRKLWTNIAKEFKTYDQRVLFAALNEPGVGGASPQVQGDMLAPDSKEFADRLLAYEQVFIDAVRATGGNNASRVLIVQTPKTEIDLAAKDSYDITRLKDKVKNRLMAEVHFYDPYIFTLMDKDADWGKVALYWKGHAPADDQGRTVNTIWYNNKNVDAYQHIINQVMKMKKKFVDKGYPVVIGEYGANRKDASLFGGNQEKHNESMMAWYGAVTAEMMKAGLIPYVWDINVQPLPHMTIFDRKKQVVSDFYIFKGVMQGAAEGMEDYLKIYPKP</sequence>
<dbReference type="EMBL" id="QRVA01000004">
    <property type="protein sequence ID" value="RGS18324.1"/>
    <property type="molecule type" value="Genomic_DNA"/>
</dbReference>
<evidence type="ECO:0000313" key="11">
    <source>
        <dbReference type="Proteomes" id="UP000283872"/>
    </source>
</evidence>
<feature type="signal peptide" evidence="8">
    <location>
        <begin position="1"/>
        <end position="19"/>
    </location>
</feature>
<comment type="caution">
    <text evidence="10">The sequence shown here is derived from an EMBL/GenBank/DDBJ whole genome shotgun (WGS) entry which is preliminary data.</text>
</comment>
<keyword evidence="5 7" id="KW-0326">Glycosidase</keyword>
<proteinExistence type="inferred from homology"/>
<dbReference type="InterPro" id="IPR050386">
    <property type="entry name" value="Glycosyl_hydrolase_5"/>
</dbReference>